<feature type="compositionally biased region" description="Basic and acidic residues" evidence="1">
    <location>
        <begin position="88"/>
        <end position="98"/>
    </location>
</feature>
<feature type="region of interest" description="Disordered" evidence="1">
    <location>
        <begin position="431"/>
        <end position="470"/>
    </location>
</feature>
<feature type="region of interest" description="Disordered" evidence="1">
    <location>
        <begin position="56"/>
        <end position="130"/>
    </location>
</feature>
<feature type="compositionally biased region" description="Polar residues" evidence="1">
    <location>
        <begin position="104"/>
        <end position="115"/>
    </location>
</feature>
<evidence type="ECO:0000256" key="2">
    <source>
        <dbReference type="SAM" id="Phobius"/>
    </source>
</evidence>
<gene>
    <name evidence="4" type="ORF">FMOSSE_LOCUS5348</name>
</gene>
<keyword evidence="2" id="KW-0472">Membrane</keyword>
<keyword evidence="2" id="KW-0812">Transmembrane</keyword>
<evidence type="ECO:0000313" key="4">
    <source>
        <dbReference type="EMBL" id="CAG8527614.1"/>
    </source>
</evidence>
<evidence type="ECO:0000256" key="3">
    <source>
        <dbReference type="SAM" id="SignalP"/>
    </source>
</evidence>
<feature type="chain" id="PRO_5040186648" evidence="3">
    <location>
        <begin position="22"/>
        <end position="470"/>
    </location>
</feature>
<feature type="signal peptide" evidence="3">
    <location>
        <begin position="1"/>
        <end position="21"/>
    </location>
</feature>
<reference evidence="4" key="1">
    <citation type="submission" date="2021-06" db="EMBL/GenBank/DDBJ databases">
        <authorList>
            <person name="Kallberg Y."/>
            <person name="Tangrot J."/>
            <person name="Rosling A."/>
        </authorList>
    </citation>
    <scope>NUCLEOTIDE SEQUENCE</scope>
    <source>
        <strain evidence="4">87-6 pot B 2015</strain>
    </source>
</reference>
<organism evidence="4 5">
    <name type="scientific">Funneliformis mosseae</name>
    <name type="common">Endomycorrhizal fungus</name>
    <name type="synonym">Glomus mosseae</name>
    <dbReference type="NCBI Taxonomy" id="27381"/>
    <lineage>
        <taxon>Eukaryota</taxon>
        <taxon>Fungi</taxon>
        <taxon>Fungi incertae sedis</taxon>
        <taxon>Mucoromycota</taxon>
        <taxon>Glomeromycotina</taxon>
        <taxon>Glomeromycetes</taxon>
        <taxon>Glomerales</taxon>
        <taxon>Glomeraceae</taxon>
        <taxon>Funneliformis</taxon>
    </lineage>
</organism>
<feature type="transmembrane region" description="Helical" evidence="2">
    <location>
        <begin position="143"/>
        <end position="166"/>
    </location>
</feature>
<dbReference type="AlphaFoldDB" id="A0A9N9FE21"/>
<name>A0A9N9FE21_FUNMO</name>
<keyword evidence="3" id="KW-0732">Signal</keyword>
<protein>
    <submittedName>
        <fullName evidence="4">15503_t:CDS:1</fullName>
    </submittedName>
</protein>
<comment type="caution">
    <text evidence="4">The sequence shown here is derived from an EMBL/GenBank/DDBJ whole genome shotgun (WGS) entry which is preliminary data.</text>
</comment>
<feature type="compositionally biased region" description="Polar residues" evidence="1">
    <location>
        <begin position="436"/>
        <end position="461"/>
    </location>
</feature>
<feature type="region of interest" description="Disordered" evidence="1">
    <location>
        <begin position="196"/>
        <end position="224"/>
    </location>
</feature>
<evidence type="ECO:0000256" key="1">
    <source>
        <dbReference type="SAM" id="MobiDB-lite"/>
    </source>
</evidence>
<accession>A0A9N9FE21</accession>
<keyword evidence="2" id="KW-1133">Transmembrane helix</keyword>
<proteinExistence type="predicted"/>
<keyword evidence="5" id="KW-1185">Reference proteome</keyword>
<sequence length="470" mass="51185">MKLYCFVILVVFISGIFTVGGGEWGTRGMIGVNSLPLLPSTNQTEDISHSSAHLVKRIDPVEHQSKSSTSNQEENDDVESKQPPYPTSHKDDNNKGKDDETEQNNKNSGNETQPEQLIHPDQAEENEDTAKQVKEEAMIIRKVIIVLGSLGASLLLVAIAIAVLYWKVRRQQKLVKIVKSSSFTLSKGGEDLDISNMNGNNVNDNDNDGKRDNGGGVGNGEASMNDAFASEKSSMGNNSNSTNVVDNEVGGVSFRIVGNNEMNHETSDSVQYHHPPVQLSSIRQLTPPVQPSAPPAEKVGDTDSDIQIDNVTFSTPILTAPPAYSPTAPPIYALPHIPIPEFDGSVRDMILYMDGNNNYQLAQQQNLQNSDSRNINHNNNGTFISLHSSVSLPPLNTGVWYAAGPTSQTNTPIDVTPHQQSNHPIIIQSIHSPSNLNPQNSTSNLHSFSDSIDNNENNSPTHQRHDPSII</sequence>
<dbReference type="EMBL" id="CAJVPP010001003">
    <property type="protein sequence ID" value="CAG8527614.1"/>
    <property type="molecule type" value="Genomic_DNA"/>
</dbReference>
<feature type="compositionally biased region" description="Basic and acidic residues" evidence="1">
    <location>
        <begin position="56"/>
        <end position="65"/>
    </location>
</feature>
<dbReference type="Proteomes" id="UP000789375">
    <property type="component" value="Unassembled WGS sequence"/>
</dbReference>
<evidence type="ECO:0000313" key="5">
    <source>
        <dbReference type="Proteomes" id="UP000789375"/>
    </source>
</evidence>